<dbReference type="Pfam" id="PF13302">
    <property type="entry name" value="Acetyltransf_3"/>
    <property type="match status" value="1"/>
</dbReference>
<dbReference type="InterPro" id="IPR051531">
    <property type="entry name" value="N-acetyltransferase"/>
</dbReference>
<dbReference type="RefSeq" id="WP_089913820.1">
    <property type="nucleotide sequence ID" value="NZ_FOFV01000003.1"/>
</dbReference>
<dbReference type="STRING" id="65499.SAMN04488000_103448"/>
<evidence type="ECO:0000313" key="2">
    <source>
        <dbReference type="EMBL" id="SEQ59031.1"/>
    </source>
</evidence>
<reference evidence="3" key="1">
    <citation type="submission" date="2016-10" db="EMBL/GenBank/DDBJ databases">
        <authorList>
            <person name="Varghese N."/>
            <person name="Submissions S."/>
        </authorList>
    </citation>
    <scope>NUCLEOTIDE SEQUENCE [LARGE SCALE GENOMIC DNA]</scope>
    <source>
        <strain evidence="3">DSM 44437</strain>
    </source>
</reference>
<dbReference type="SUPFAM" id="SSF55729">
    <property type="entry name" value="Acyl-CoA N-acyltransferases (Nat)"/>
    <property type="match status" value="1"/>
</dbReference>
<name>A0A1H9H9K3_9PSEU</name>
<accession>A0A1H9H9K3</accession>
<gene>
    <name evidence="2" type="ORF">SAMN04488000_103448</name>
</gene>
<feature type="domain" description="N-acetyltransferase" evidence="1">
    <location>
        <begin position="1"/>
        <end position="167"/>
    </location>
</feature>
<dbReference type="GO" id="GO:0016747">
    <property type="term" value="F:acyltransferase activity, transferring groups other than amino-acyl groups"/>
    <property type="evidence" value="ECO:0007669"/>
    <property type="project" value="InterPro"/>
</dbReference>
<organism evidence="2 3">
    <name type="scientific">Lentzea albida</name>
    <dbReference type="NCBI Taxonomy" id="65499"/>
    <lineage>
        <taxon>Bacteria</taxon>
        <taxon>Bacillati</taxon>
        <taxon>Actinomycetota</taxon>
        <taxon>Actinomycetes</taxon>
        <taxon>Pseudonocardiales</taxon>
        <taxon>Pseudonocardiaceae</taxon>
        <taxon>Lentzea</taxon>
    </lineage>
</organism>
<dbReference type="InterPro" id="IPR000182">
    <property type="entry name" value="GNAT_dom"/>
</dbReference>
<dbReference type="OrthoDB" id="9799321at2"/>
<dbReference type="PROSITE" id="PS51186">
    <property type="entry name" value="GNAT"/>
    <property type="match status" value="1"/>
</dbReference>
<keyword evidence="3" id="KW-1185">Reference proteome</keyword>
<dbReference type="InterPro" id="IPR016181">
    <property type="entry name" value="Acyl_CoA_acyltransferase"/>
</dbReference>
<proteinExistence type="predicted"/>
<evidence type="ECO:0000313" key="3">
    <source>
        <dbReference type="Proteomes" id="UP000199503"/>
    </source>
</evidence>
<protein>
    <submittedName>
        <fullName evidence="2">Protein N-acetyltransferase, RimJ/RimL family</fullName>
    </submittedName>
</protein>
<evidence type="ECO:0000259" key="1">
    <source>
        <dbReference type="PROSITE" id="PS51186"/>
    </source>
</evidence>
<dbReference type="Gene3D" id="3.40.630.30">
    <property type="match status" value="1"/>
</dbReference>
<dbReference type="Proteomes" id="UP000199503">
    <property type="component" value="Unassembled WGS sequence"/>
</dbReference>
<keyword evidence="2" id="KW-0808">Transferase</keyword>
<sequence length="174" mass="19314">MELRRLTEDDADELTEAVTESLTHLKPWAPWAANGYDVKTARTFLREAAEAWESGTAFPHAITVGGAIVGVVTAMRRAEDLVELGYWLHAEHTGRGHATAAAAELVEFAFALDGVRRVQIWHDEANAASSGVPRRLGFTEVGRRTPAREPAIGRRVGVDVVWELRREDMRSQDR</sequence>
<dbReference type="AlphaFoldDB" id="A0A1H9H9K3"/>
<dbReference type="EMBL" id="FOFV01000003">
    <property type="protein sequence ID" value="SEQ59031.1"/>
    <property type="molecule type" value="Genomic_DNA"/>
</dbReference>
<dbReference type="PANTHER" id="PTHR43792">
    <property type="entry name" value="GNAT FAMILY, PUTATIVE (AFU_ORTHOLOGUE AFUA_3G00765)-RELATED-RELATED"/>
    <property type="match status" value="1"/>
</dbReference>